<name>A0ABV2THL8_9RHOO</name>
<protein>
    <submittedName>
        <fullName evidence="2">Uncharacterized protein</fullName>
    </submittedName>
</protein>
<keyword evidence="1" id="KW-0472">Membrane</keyword>
<evidence type="ECO:0000256" key="1">
    <source>
        <dbReference type="SAM" id="Phobius"/>
    </source>
</evidence>
<sequence>MKLALHTRIPAQPRLQLSTQTRNVLFALICTLIPYAVAAIAVFAYHGQ</sequence>
<accession>A0ABV2THL8</accession>
<comment type="caution">
    <text evidence="2">The sequence shown here is derived from an EMBL/GenBank/DDBJ whole genome shotgun (WGS) entry which is preliminary data.</text>
</comment>
<dbReference type="Proteomes" id="UP001549691">
    <property type="component" value="Unassembled WGS sequence"/>
</dbReference>
<dbReference type="EMBL" id="JBEWZI010000003">
    <property type="protein sequence ID" value="MET7013418.1"/>
    <property type="molecule type" value="Genomic_DNA"/>
</dbReference>
<dbReference type="RefSeq" id="WP_354599878.1">
    <property type="nucleotide sequence ID" value="NZ_JBEWZI010000003.1"/>
</dbReference>
<evidence type="ECO:0000313" key="3">
    <source>
        <dbReference type="Proteomes" id="UP001549691"/>
    </source>
</evidence>
<proteinExistence type="predicted"/>
<keyword evidence="3" id="KW-1185">Reference proteome</keyword>
<keyword evidence="1" id="KW-1133">Transmembrane helix</keyword>
<organism evidence="2 3">
    <name type="scientific">Uliginosibacterium flavum</name>
    <dbReference type="NCBI Taxonomy" id="1396831"/>
    <lineage>
        <taxon>Bacteria</taxon>
        <taxon>Pseudomonadati</taxon>
        <taxon>Pseudomonadota</taxon>
        <taxon>Betaproteobacteria</taxon>
        <taxon>Rhodocyclales</taxon>
        <taxon>Zoogloeaceae</taxon>
        <taxon>Uliginosibacterium</taxon>
    </lineage>
</organism>
<feature type="transmembrane region" description="Helical" evidence="1">
    <location>
        <begin position="24"/>
        <end position="45"/>
    </location>
</feature>
<reference evidence="2 3" key="1">
    <citation type="submission" date="2024-07" db="EMBL/GenBank/DDBJ databases">
        <title>Uliginosibacterium flavum JJ3220;KACC:17644.</title>
        <authorList>
            <person name="Kim M.K."/>
        </authorList>
    </citation>
    <scope>NUCLEOTIDE SEQUENCE [LARGE SCALE GENOMIC DNA]</scope>
    <source>
        <strain evidence="2 3">KACC:17644</strain>
    </source>
</reference>
<gene>
    <name evidence="2" type="ORF">ABXR19_04400</name>
</gene>
<evidence type="ECO:0000313" key="2">
    <source>
        <dbReference type="EMBL" id="MET7013418.1"/>
    </source>
</evidence>
<keyword evidence="1" id="KW-0812">Transmembrane</keyword>